<dbReference type="Pfam" id="PF10109">
    <property type="entry name" value="Phage_TAC_7"/>
    <property type="match status" value="1"/>
</dbReference>
<evidence type="ECO:0000313" key="2">
    <source>
        <dbReference type="Proteomes" id="UP000711178"/>
    </source>
</evidence>
<comment type="caution">
    <text evidence="1">The sequence shown here is derived from an EMBL/GenBank/DDBJ whole genome shotgun (WGS) entry which is preliminary data.</text>
</comment>
<sequence length="98" mass="10774">MSETIQPQPAGSLIESITVELLAPLMLGNGSRVSQLTLRRPKVKDVKLAARFGERQEEQEIGLAALLSGLAAEDIENLDLGDWRKVQESFRRMLGDNG</sequence>
<name>A0ABS7FKR6_9NEIS</name>
<reference evidence="1 2" key="1">
    <citation type="submission" date="2021-05" db="EMBL/GenBank/DDBJ databases">
        <title>Draft Whole Genome Sequencing Of Biosensor Chromobacterium violaceum Strain CV026 Reveals A Regulatory RNA In Chromobacterium violaceum Phenotype Regulatory Network.</title>
        <authorList>
            <person name="Hong K.W."/>
            <person name="Chan K.G."/>
            <person name="Chang C.-Y."/>
        </authorList>
    </citation>
    <scope>NUCLEOTIDE SEQUENCE [LARGE SCALE GENOMIC DNA]</scope>
    <source>
        <strain evidence="1 2">ATCC 31532</strain>
    </source>
</reference>
<dbReference type="RefSeq" id="WP_043579119.1">
    <property type="nucleotide sequence ID" value="NZ_CP142381.1"/>
</dbReference>
<proteinExistence type="predicted"/>
<keyword evidence="2" id="KW-1185">Reference proteome</keyword>
<organism evidence="1 2">
    <name type="scientific">Chromobacterium subtsugae</name>
    <dbReference type="NCBI Taxonomy" id="251747"/>
    <lineage>
        <taxon>Bacteria</taxon>
        <taxon>Pseudomonadati</taxon>
        <taxon>Pseudomonadota</taxon>
        <taxon>Betaproteobacteria</taxon>
        <taxon>Neisseriales</taxon>
        <taxon>Chromobacteriaceae</taxon>
        <taxon>Chromobacterium</taxon>
    </lineage>
</organism>
<accession>A0ABS7FKR6</accession>
<gene>
    <name evidence="1" type="ORF">KIF53_22065</name>
</gene>
<protein>
    <submittedName>
        <fullName evidence="1">Phage tail assembly protein</fullName>
    </submittedName>
</protein>
<dbReference type="InterPro" id="IPR019289">
    <property type="entry name" value="Phage_tail_E/E"/>
</dbReference>
<evidence type="ECO:0000313" key="1">
    <source>
        <dbReference type="EMBL" id="MBW8290326.1"/>
    </source>
</evidence>
<dbReference type="EMBL" id="JAHDTB010000045">
    <property type="protein sequence ID" value="MBW8290326.1"/>
    <property type="molecule type" value="Genomic_DNA"/>
</dbReference>
<dbReference type="Proteomes" id="UP000711178">
    <property type="component" value="Unassembled WGS sequence"/>
</dbReference>
<dbReference type="GeneID" id="89685579"/>